<gene>
    <name evidence="2" type="ORF">AVDCRST_MAG26-4251</name>
</gene>
<sequence length="42" mass="4655">CYNRRSAYIPSDAAGYAPPPPGIHMPRSRSIVTSKVKRHMSV</sequence>
<feature type="region of interest" description="Disordered" evidence="1">
    <location>
        <begin position="1"/>
        <end position="27"/>
    </location>
</feature>
<dbReference type="AlphaFoldDB" id="A0A6J4K0Z1"/>
<evidence type="ECO:0000313" key="2">
    <source>
        <dbReference type="EMBL" id="CAA9293066.1"/>
    </source>
</evidence>
<feature type="non-terminal residue" evidence="2">
    <location>
        <position position="1"/>
    </location>
</feature>
<evidence type="ECO:0000256" key="1">
    <source>
        <dbReference type="SAM" id="MobiDB-lite"/>
    </source>
</evidence>
<dbReference type="EMBL" id="CADCTK010000996">
    <property type="protein sequence ID" value="CAA9293066.1"/>
    <property type="molecule type" value="Genomic_DNA"/>
</dbReference>
<feature type="non-terminal residue" evidence="2">
    <location>
        <position position="42"/>
    </location>
</feature>
<protein>
    <submittedName>
        <fullName evidence="2">Uncharacterized protein</fullName>
    </submittedName>
</protein>
<proteinExistence type="predicted"/>
<accession>A0A6J4K0Z1</accession>
<reference evidence="2" key="1">
    <citation type="submission" date="2020-02" db="EMBL/GenBank/DDBJ databases">
        <authorList>
            <person name="Meier V. D."/>
        </authorList>
    </citation>
    <scope>NUCLEOTIDE SEQUENCE</scope>
    <source>
        <strain evidence="2">AVDCRST_MAG26</strain>
    </source>
</reference>
<organism evidence="2">
    <name type="scientific">uncultured Chloroflexia bacterium</name>
    <dbReference type="NCBI Taxonomy" id="1672391"/>
    <lineage>
        <taxon>Bacteria</taxon>
        <taxon>Bacillati</taxon>
        <taxon>Chloroflexota</taxon>
        <taxon>Chloroflexia</taxon>
        <taxon>environmental samples</taxon>
    </lineage>
</organism>
<name>A0A6J4K0Z1_9CHLR</name>